<feature type="compositionally biased region" description="Basic residues" evidence="1">
    <location>
        <begin position="114"/>
        <end position="139"/>
    </location>
</feature>
<accession>A0A0K0CY30</accession>
<evidence type="ECO:0000313" key="2">
    <source>
        <dbReference type="Proteomes" id="UP000035642"/>
    </source>
</evidence>
<sequence length="188" mass="20788">MTGGTDSVDVNKIQRNPVDSYVKMEQIEGYNGGSTSGSGQGASETLFRSSSTEASSRVVKKEEESWDPAEVENAWGNRATLYDIPNPNTNYQHFLFELAVVSNPETPEASSLLKRTKKSTVQRPKNRKKAGVGSRSKRSSAKKVSDVQFHYLNVALIVVFGLMTMRLQEVVLCHVLKWSTITKAQVFG</sequence>
<feature type="compositionally biased region" description="Polar residues" evidence="1">
    <location>
        <begin position="46"/>
        <end position="55"/>
    </location>
</feature>
<feature type="region of interest" description="Disordered" evidence="1">
    <location>
        <begin position="107"/>
        <end position="139"/>
    </location>
</feature>
<evidence type="ECO:0000256" key="1">
    <source>
        <dbReference type="SAM" id="MobiDB-lite"/>
    </source>
</evidence>
<reference evidence="3" key="2">
    <citation type="submission" date="2017-02" db="UniProtKB">
        <authorList>
            <consortium name="WormBaseParasite"/>
        </authorList>
    </citation>
    <scope>IDENTIFICATION</scope>
</reference>
<protein>
    <submittedName>
        <fullName evidence="3">NAC domain-containing protein</fullName>
    </submittedName>
</protein>
<evidence type="ECO:0000313" key="3">
    <source>
        <dbReference type="WBParaSite" id="ACAC_0000252601-mRNA-1"/>
    </source>
</evidence>
<dbReference type="Proteomes" id="UP000035642">
    <property type="component" value="Unassembled WGS sequence"/>
</dbReference>
<keyword evidence="2" id="KW-1185">Reference proteome</keyword>
<dbReference type="AlphaFoldDB" id="A0A0K0CY30"/>
<name>A0A0K0CY30_ANGCA</name>
<reference evidence="2" key="1">
    <citation type="submission" date="2012-09" db="EMBL/GenBank/DDBJ databases">
        <authorList>
            <person name="Martin A.A."/>
        </authorList>
    </citation>
    <scope>NUCLEOTIDE SEQUENCE</scope>
</reference>
<dbReference type="WBParaSite" id="ACAC_0000252601-mRNA-1">
    <property type="protein sequence ID" value="ACAC_0000252601-mRNA-1"/>
    <property type="gene ID" value="ACAC_0000252601"/>
</dbReference>
<feature type="region of interest" description="Disordered" evidence="1">
    <location>
        <begin position="1"/>
        <end position="70"/>
    </location>
</feature>
<organism evidence="2 3">
    <name type="scientific">Angiostrongylus cantonensis</name>
    <name type="common">Rat lungworm</name>
    <dbReference type="NCBI Taxonomy" id="6313"/>
    <lineage>
        <taxon>Eukaryota</taxon>
        <taxon>Metazoa</taxon>
        <taxon>Ecdysozoa</taxon>
        <taxon>Nematoda</taxon>
        <taxon>Chromadorea</taxon>
        <taxon>Rhabditida</taxon>
        <taxon>Rhabditina</taxon>
        <taxon>Rhabditomorpha</taxon>
        <taxon>Strongyloidea</taxon>
        <taxon>Metastrongylidae</taxon>
        <taxon>Angiostrongylus</taxon>
    </lineage>
</organism>
<feature type="compositionally biased region" description="Gly residues" evidence="1">
    <location>
        <begin position="30"/>
        <end position="40"/>
    </location>
</feature>
<proteinExistence type="predicted"/>